<keyword evidence="2" id="KW-1185">Reference proteome</keyword>
<dbReference type="Pfam" id="PF00378">
    <property type="entry name" value="ECH_1"/>
    <property type="match status" value="1"/>
</dbReference>
<evidence type="ECO:0008006" key="3">
    <source>
        <dbReference type="Google" id="ProtNLM"/>
    </source>
</evidence>
<dbReference type="AlphaFoldDB" id="A0A430KPA1"/>
<dbReference type="InterPro" id="IPR029045">
    <property type="entry name" value="ClpP/crotonase-like_dom_sf"/>
</dbReference>
<accession>A0A430KPA1</accession>
<comment type="caution">
    <text evidence="1">The sequence shown here is derived from an EMBL/GenBank/DDBJ whole genome shotgun (WGS) entry which is preliminary data.</text>
</comment>
<protein>
    <recommendedName>
        <fullName evidence="3">Enoyl-CoA hydratase</fullName>
    </recommendedName>
</protein>
<organism evidence="1 2">
    <name type="scientific">Amphritea opalescens</name>
    <dbReference type="NCBI Taxonomy" id="2490544"/>
    <lineage>
        <taxon>Bacteria</taxon>
        <taxon>Pseudomonadati</taxon>
        <taxon>Pseudomonadota</taxon>
        <taxon>Gammaproteobacteria</taxon>
        <taxon>Oceanospirillales</taxon>
        <taxon>Oceanospirillaceae</taxon>
        <taxon>Amphritea</taxon>
    </lineage>
</organism>
<dbReference type="GO" id="GO:0003824">
    <property type="term" value="F:catalytic activity"/>
    <property type="evidence" value="ECO:0007669"/>
    <property type="project" value="UniProtKB-ARBA"/>
</dbReference>
<evidence type="ECO:0000313" key="1">
    <source>
        <dbReference type="EMBL" id="RTE65321.1"/>
    </source>
</evidence>
<dbReference type="PANTHER" id="PTHR43459">
    <property type="entry name" value="ENOYL-COA HYDRATASE"/>
    <property type="match status" value="1"/>
</dbReference>
<name>A0A430KPA1_9GAMM</name>
<dbReference type="SUPFAM" id="SSF52096">
    <property type="entry name" value="ClpP/crotonase"/>
    <property type="match status" value="1"/>
</dbReference>
<evidence type="ECO:0000313" key="2">
    <source>
        <dbReference type="Proteomes" id="UP000283087"/>
    </source>
</evidence>
<reference evidence="1 2" key="1">
    <citation type="submission" date="2018-11" db="EMBL/GenBank/DDBJ databases">
        <title>The draft genome sequence of Amphritea opalescens ANRC-JH13T.</title>
        <authorList>
            <person name="Fang Z."/>
            <person name="Zhang Y."/>
            <person name="Han X."/>
        </authorList>
    </citation>
    <scope>NUCLEOTIDE SEQUENCE [LARGE SCALE GENOMIC DNA]</scope>
    <source>
        <strain evidence="1 2">ANRC-JH13</strain>
    </source>
</reference>
<dbReference type="RefSeq" id="WP_126159078.1">
    <property type="nucleotide sequence ID" value="NZ_RQXW01000011.1"/>
</dbReference>
<dbReference type="CDD" id="cd06558">
    <property type="entry name" value="crotonase-like"/>
    <property type="match status" value="1"/>
</dbReference>
<dbReference type="OrthoDB" id="9775794at2"/>
<dbReference type="Gene3D" id="3.90.226.10">
    <property type="entry name" value="2-enoyl-CoA Hydratase, Chain A, domain 1"/>
    <property type="match status" value="1"/>
</dbReference>
<sequence>MEQTVEKLIGFELVDGVGYITLNRPNARNSINEAMFESLLRVLQRCETLDSLRVLVLRGEGDVFCGGGDIQFFRQLLTATPASRQQQLAGYIHSAHQVIAALMAIPCPVVAAVQGAAAGYGMSLACISDIVIAEQGCQFIPAYTALGATPDGGLTYLLPSLIGEKRALDVLWLNRAVKAEEALDWGLVNRVCAPGLLAQTVEEITATLSQGARQAQRNLKKLVTERARSQLSQQMDQELNSFLTCAATDDFIEGVQAFLERRPSQFKGC</sequence>
<dbReference type="EMBL" id="RQXW01000011">
    <property type="protein sequence ID" value="RTE65321.1"/>
    <property type="molecule type" value="Genomic_DNA"/>
</dbReference>
<dbReference type="PANTHER" id="PTHR43459:SF1">
    <property type="entry name" value="EG:BACN32G11.4 PROTEIN"/>
    <property type="match status" value="1"/>
</dbReference>
<proteinExistence type="predicted"/>
<dbReference type="InterPro" id="IPR001753">
    <property type="entry name" value="Enoyl-CoA_hydra/iso"/>
</dbReference>
<gene>
    <name evidence="1" type="ORF">EH243_12855</name>
</gene>
<dbReference type="Proteomes" id="UP000283087">
    <property type="component" value="Unassembled WGS sequence"/>
</dbReference>